<dbReference type="Pfam" id="PF16344">
    <property type="entry name" value="FecR_C"/>
    <property type="match status" value="1"/>
</dbReference>
<organism evidence="4 5">
    <name type="scientific">Chitinophaga jiangningensis</name>
    <dbReference type="NCBI Taxonomy" id="1419482"/>
    <lineage>
        <taxon>Bacteria</taxon>
        <taxon>Pseudomonadati</taxon>
        <taxon>Bacteroidota</taxon>
        <taxon>Chitinophagia</taxon>
        <taxon>Chitinophagales</taxon>
        <taxon>Chitinophagaceae</taxon>
        <taxon>Chitinophaga</taxon>
    </lineage>
</organism>
<evidence type="ECO:0000259" key="2">
    <source>
        <dbReference type="Pfam" id="PF04773"/>
    </source>
</evidence>
<protein>
    <submittedName>
        <fullName evidence="4">FecR family protein</fullName>
    </submittedName>
</protein>
<keyword evidence="1" id="KW-0472">Membrane</keyword>
<keyword evidence="1" id="KW-1133">Transmembrane helix</keyword>
<feature type="transmembrane region" description="Helical" evidence="1">
    <location>
        <begin position="101"/>
        <end position="121"/>
    </location>
</feature>
<accession>A0A1M7J8L9</accession>
<dbReference type="Pfam" id="PF04773">
    <property type="entry name" value="FecR"/>
    <property type="match status" value="1"/>
</dbReference>
<dbReference type="EMBL" id="FRBL01000008">
    <property type="protein sequence ID" value="SHM48837.1"/>
    <property type="molecule type" value="Genomic_DNA"/>
</dbReference>
<dbReference type="PANTHER" id="PTHR30273:SF2">
    <property type="entry name" value="PROTEIN FECR"/>
    <property type="match status" value="1"/>
</dbReference>
<gene>
    <name evidence="4" type="ORF">SAMN05444266_108249</name>
</gene>
<dbReference type="GO" id="GO:0016989">
    <property type="term" value="F:sigma factor antagonist activity"/>
    <property type="evidence" value="ECO:0007669"/>
    <property type="project" value="TreeGrafter"/>
</dbReference>
<evidence type="ECO:0000313" key="5">
    <source>
        <dbReference type="Proteomes" id="UP000184420"/>
    </source>
</evidence>
<keyword evidence="1" id="KW-0812">Transmembrane</keyword>
<sequence length="401" mass="44040">MGMIPGKRITMSIREEQAMDLARIAAKIREGRPTTPEEQELWHRWLGESASNQQLMEQLQNTNWLAAQLRQFDEVDTAAATTAIFTKLGIKEKQPRIRMSYIWRAAAAVLLLLCATMIVHYRTANHPVKPITAVSTGNGRATLTLADGDRVELDAAMDGAITNQEGAVVTKSGKTLDYSSTAASKAVMNELSTPGGSQFELRLPDGTKVWLNSASSLVFPTAFTGYERVVKLRGEAYFEVAQDARHPFKVFVNQTMIEVLGTGFNVNAYTDEANILTTLASGKVRVTAGKANVTLAPGQQAVTDMANENIYVRPADIRKATAWKNGMFEFTDTDLPTILREIARWYNVRIVYQTTAVNSRYGGGIGRNQQLADVLAMLEASGPNRFRIAGDTVFVLSTSQP</sequence>
<dbReference type="PANTHER" id="PTHR30273">
    <property type="entry name" value="PERIPLASMIC SIGNAL SENSOR AND SIGMA FACTOR ACTIVATOR FECR-RELATED"/>
    <property type="match status" value="1"/>
</dbReference>
<name>A0A1M7J8L9_9BACT</name>
<evidence type="ECO:0000256" key="1">
    <source>
        <dbReference type="SAM" id="Phobius"/>
    </source>
</evidence>
<dbReference type="InterPro" id="IPR012373">
    <property type="entry name" value="Ferrdict_sens_TM"/>
</dbReference>
<feature type="domain" description="FecR protein" evidence="2">
    <location>
        <begin position="190"/>
        <end position="285"/>
    </location>
</feature>
<dbReference type="Gene3D" id="3.55.50.30">
    <property type="match status" value="1"/>
</dbReference>
<feature type="domain" description="Protein FecR C-terminal" evidence="3">
    <location>
        <begin position="328"/>
        <end position="395"/>
    </location>
</feature>
<dbReference type="InterPro" id="IPR006860">
    <property type="entry name" value="FecR"/>
</dbReference>
<dbReference type="AlphaFoldDB" id="A0A1M7J8L9"/>
<evidence type="ECO:0000259" key="3">
    <source>
        <dbReference type="Pfam" id="PF16344"/>
    </source>
</evidence>
<dbReference type="FunFam" id="2.60.120.1440:FF:000001">
    <property type="entry name" value="Putative anti-sigma factor"/>
    <property type="match status" value="1"/>
</dbReference>
<reference evidence="4 5" key="1">
    <citation type="submission" date="2016-11" db="EMBL/GenBank/DDBJ databases">
        <authorList>
            <person name="Jaros S."/>
            <person name="Januszkiewicz K."/>
            <person name="Wedrychowicz H."/>
        </authorList>
    </citation>
    <scope>NUCLEOTIDE SEQUENCE [LARGE SCALE GENOMIC DNA]</scope>
    <source>
        <strain evidence="4 5">DSM 27406</strain>
    </source>
</reference>
<dbReference type="InterPro" id="IPR032508">
    <property type="entry name" value="FecR_C"/>
</dbReference>
<keyword evidence="5" id="KW-1185">Reference proteome</keyword>
<dbReference type="Proteomes" id="UP000184420">
    <property type="component" value="Unassembled WGS sequence"/>
</dbReference>
<dbReference type="Gene3D" id="2.60.120.1440">
    <property type="match status" value="1"/>
</dbReference>
<dbReference type="OrthoDB" id="1099963at2"/>
<dbReference type="STRING" id="1419482.SAMN05444266_108249"/>
<proteinExistence type="predicted"/>
<evidence type="ECO:0000313" key="4">
    <source>
        <dbReference type="EMBL" id="SHM48837.1"/>
    </source>
</evidence>